<evidence type="ECO:0000256" key="1">
    <source>
        <dbReference type="ARBA" id="ARBA00022676"/>
    </source>
</evidence>
<gene>
    <name evidence="4" type="ORF">GCM10007890_38780</name>
</gene>
<comment type="caution">
    <text evidence="4">The sequence shown here is derived from an EMBL/GenBank/DDBJ whole genome shotgun (WGS) entry which is preliminary data.</text>
</comment>
<evidence type="ECO:0000313" key="4">
    <source>
        <dbReference type="EMBL" id="GLS71865.1"/>
    </source>
</evidence>
<evidence type="ECO:0000256" key="2">
    <source>
        <dbReference type="ARBA" id="ARBA00022679"/>
    </source>
</evidence>
<name>A0AA37THP1_9HYPH</name>
<reference evidence="5" key="1">
    <citation type="journal article" date="2019" name="Int. J. Syst. Evol. Microbiol.">
        <title>The Global Catalogue of Microorganisms (GCM) 10K type strain sequencing project: providing services to taxonomists for standard genome sequencing and annotation.</title>
        <authorList>
            <consortium name="The Broad Institute Genomics Platform"/>
            <consortium name="The Broad Institute Genome Sequencing Center for Infectious Disease"/>
            <person name="Wu L."/>
            <person name="Ma J."/>
        </authorList>
    </citation>
    <scope>NUCLEOTIDE SEQUENCE [LARGE SCALE GENOMIC DNA]</scope>
    <source>
        <strain evidence="5">NBRC 103632</strain>
    </source>
</reference>
<proteinExistence type="predicted"/>
<dbReference type="PANTHER" id="PTHR12526:SF510">
    <property type="entry name" value="D-INOSITOL 3-PHOSPHATE GLYCOSYLTRANSFERASE"/>
    <property type="match status" value="1"/>
</dbReference>
<dbReference type="SUPFAM" id="SSF53756">
    <property type="entry name" value="UDP-Glycosyltransferase/glycogen phosphorylase"/>
    <property type="match status" value="1"/>
</dbReference>
<dbReference type="RefSeq" id="WP_238196818.1">
    <property type="nucleotide sequence ID" value="NZ_BPQZ01000013.1"/>
</dbReference>
<dbReference type="Pfam" id="PF00534">
    <property type="entry name" value="Glycos_transf_1"/>
    <property type="match status" value="1"/>
</dbReference>
<organism evidence="4 5">
    <name type="scientific">Methylobacterium tardum</name>
    <dbReference type="NCBI Taxonomy" id="374432"/>
    <lineage>
        <taxon>Bacteria</taxon>
        <taxon>Pseudomonadati</taxon>
        <taxon>Pseudomonadota</taxon>
        <taxon>Alphaproteobacteria</taxon>
        <taxon>Hyphomicrobiales</taxon>
        <taxon>Methylobacteriaceae</taxon>
        <taxon>Methylobacterium</taxon>
    </lineage>
</organism>
<protein>
    <recommendedName>
        <fullName evidence="3">Glycosyl transferase family 1 domain-containing protein</fullName>
    </recommendedName>
</protein>
<keyword evidence="5" id="KW-1185">Reference proteome</keyword>
<accession>A0AA37THP1</accession>
<dbReference type="AlphaFoldDB" id="A0AA37THP1"/>
<dbReference type="GO" id="GO:0016757">
    <property type="term" value="F:glycosyltransferase activity"/>
    <property type="evidence" value="ECO:0007669"/>
    <property type="project" value="UniProtKB-KW"/>
</dbReference>
<dbReference type="PANTHER" id="PTHR12526">
    <property type="entry name" value="GLYCOSYLTRANSFERASE"/>
    <property type="match status" value="1"/>
</dbReference>
<dbReference type="EMBL" id="BSPL01000019">
    <property type="protein sequence ID" value="GLS71865.1"/>
    <property type="molecule type" value="Genomic_DNA"/>
</dbReference>
<evidence type="ECO:0000313" key="5">
    <source>
        <dbReference type="Proteomes" id="UP001157440"/>
    </source>
</evidence>
<sequence>MSPCRVLYVINGFNKGGAEIGLQTMLEHGFLRGCDVRVIGLHEGAPELRAAIGRLVGPENLVLASDGPKLTLAGLWRGFRTLRATLRTFRPHTVVLSLRQTNIVGRLALLDHRAIRCIAFEHIAKLEAGRLTTLYAALLWLLSPRVDEVWADCRVTLEGARRYHRGRPRERVVPLFVADAQAPRKTEYRLGTPARIVTAGRLIPRKRVDVLLQALTRLRRDGHDCTLTIFGDGPDRPRLMQLAESLGLGASVTFAGFRPRWYETAREHDLCVHLSDEEGFCIVVAEAMMVGLPVIASPVGGVLEYARDGLDAIHAPVPPKPDDVARQISGLLADAGRRRALGEAAAERIADTYGTVAAVAVYDSLTRTLAQSAAGPAASGLFGGHHGRA</sequence>
<dbReference type="Gene3D" id="3.40.50.2000">
    <property type="entry name" value="Glycogen Phosphorylase B"/>
    <property type="match status" value="2"/>
</dbReference>
<keyword evidence="2" id="KW-0808">Transferase</keyword>
<keyword evidence="1" id="KW-0328">Glycosyltransferase</keyword>
<dbReference type="Proteomes" id="UP001157440">
    <property type="component" value="Unassembled WGS sequence"/>
</dbReference>
<evidence type="ECO:0000259" key="3">
    <source>
        <dbReference type="Pfam" id="PF00534"/>
    </source>
</evidence>
<feature type="domain" description="Glycosyl transferase family 1" evidence="3">
    <location>
        <begin position="191"/>
        <end position="347"/>
    </location>
</feature>
<dbReference type="InterPro" id="IPR001296">
    <property type="entry name" value="Glyco_trans_1"/>
</dbReference>